<dbReference type="InterPro" id="IPR024079">
    <property type="entry name" value="MetalloPept_cat_dom_sf"/>
</dbReference>
<sequence length="327" mass="34909">MVALTKFALFLSLTFSCTQAHPAHGSVAQSPNPSHLFKRALPTWKNFTPNDATNPQIVQLTQAFKDMATVVNAVLAADQNTFNTIFLKYFQDGMQTAVKQVLSHMVTPATTDPSTGADILSTIVVDNNDYANAGAFLACYTSSGETASDPYSIHFTQSATHNAYKYPALSAITCGAGGTDTGTIGTTVSDKMTSLGGYALVHELTPSFTIHLKSQSFSFVDTLSLTRHAGPVFQSSATKAFTDLDETGDVAYGPQNVLQLLAGQGKDSDGHPLPAKYCINNADSYAWFVNEIYWTITCKRNFGPPTDNSYAPAGVCPAPATDANCQL</sequence>
<comment type="caution">
    <text evidence="2">The sequence shown here is derived from an EMBL/GenBank/DDBJ whole genome shotgun (WGS) entry which is preliminary data.</text>
</comment>
<dbReference type="AlphaFoldDB" id="A0AA39RBI4"/>
<dbReference type="GO" id="GO:0008237">
    <property type="term" value="F:metallopeptidase activity"/>
    <property type="evidence" value="ECO:0007669"/>
    <property type="project" value="InterPro"/>
</dbReference>
<feature type="signal peptide" evidence="1">
    <location>
        <begin position="1"/>
        <end position="20"/>
    </location>
</feature>
<keyword evidence="3" id="KW-1185">Reference proteome</keyword>
<evidence type="ECO:0000256" key="1">
    <source>
        <dbReference type="SAM" id="SignalP"/>
    </source>
</evidence>
<name>A0AA39RBI4_9LECA</name>
<organism evidence="2 3">
    <name type="scientific">Cladonia borealis</name>
    <dbReference type="NCBI Taxonomy" id="184061"/>
    <lineage>
        <taxon>Eukaryota</taxon>
        <taxon>Fungi</taxon>
        <taxon>Dikarya</taxon>
        <taxon>Ascomycota</taxon>
        <taxon>Pezizomycotina</taxon>
        <taxon>Lecanoromycetes</taxon>
        <taxon>OSLEUM clade</taxon>
        <taxon>Lecanoromycetidae</taxon>
        <taxon>Lecanorales</taxon>
        <taxon>Lecanorineae</taxon>
        <taxon>Cladoniaceae</taxon>
        <taxon>Cladonia</taxon>
    </lineage>
</organism>
<dbReference type="PROSITE" id="PS51257">
    <property type="entry name" value="PROKAR_LIPOPROTEIN"/>
    <property type="match status" value="1"/>
</dbReference>
<protein>
    <submittedName>
        <fullName evidence="2">Uncharacterized protein</fullName>
    </submittedName>
</protein>
<proteinExistence type="predicted"/>
<dbReference type="Proteomes" id="UP001166286">
    <property type="component" value="Unassembled WGS sequence"/>
</dbReference>
<accession>A0AA39RBI4</accession>
<dbReference type="EMBL" id="JAFEKC020000001">
    <property type="protein sequence ID" value="KAK0517268.1"/>
    <property type="molecule type" value="Genomic_DNA"/>
</dbReference>
<reference evidence="2" key="1">
    <citation type="submission" date="2023-03" db="EMBL/GenBank/DDBJ databases">
        <title>Complete genome of Cladonia borealis.</title>
        <authorList>
            <person name="Park H."/>
        </authorList>
    </citation>
    <scope>NUCLEOTIDE SEQUENCE</scope>
    <source>
        <strain evidence="2">ANT050790</strain>
    </source>
</reference>
<evidence type="ECO:0000313" key="3">
    <source>
        <dbReference type="Proteomes" id="UP001166286"/>
    </source>
</evidence>
<evidence type="ECO:0000313" key="2">
    <source>
        <dbReference type="EMBL" id="KAK0517268.1"/>
    </source>
</evidence>
<keyword evidence="1" id="KW-0732">Signal</keyword>
<gene>
    <name evidence="2" type="ORF">JMJ35_000423</name>
</gene>
<feature type="chain" id="PRO_5041393357" evidence="1">
    <location>
        <begin position="21"/>
        <end position="327"/>
    </location>
</feature>
<dbReference type="Gene3D" id="3.40.390.10">
    <property type="entry name" value="Collagenase (Catalytic Domain)"/>
    <property type="match status" value="1"/>
</dbReference>